<gene>
    <name evidence="3" type="ORF">SOCE836_043990</name>
</gene>
<feature type="region of interest" description="Disordered" evidence="1">
    <location>
        <begin position="988"/>
        <end position="1008"/>
    </location>
</feature>
<organism evidence="3 4">
    <name type="scientific">Sorangium cellulosum</name>
    <name type="common">Polyangium cellulosum</name>
    <dbReference type="NCBI Taxonomy" id="56"/>
    <lineage>
        <taxon>Bacteria</taxon>
        <taxon>Pseudomonadati</taxon>
        <taxon>Myxococcota</taxon>
        <taxon>Polyangia</taxon>
        <taxon>Polyangiales</taxon>
        <taxon>Polyangiaceae</taxon>
        <taxon>Sorangium</taxon>
    </lineage>
</organism>
<evidence type="ECO:0000313" key="3">
    <source>
        <dbReference type="EMBL" id="AUX32262.1"/>
    </source>
</evidence>
<evidence type="ECO:0000256" key="1">
    <source>
        <dbReference type="SAM" id="MobiDB-lite"/>
    </source>
</evidence>
<dbReference type="SMART" id="SM00240">
    <property type="entry name" value="FHA"/>
    <property type="match status" value="1"/>
</dbReference>
<feature type="domain" description="FHA" evidence="2">
    <location>
        <begin position="915"/>
        <end position="965"/>
    </location>
</feature>
<dbReference type="InterPro" id="IPR008984">
    <property type="entry name" value="SMAD_FHA_dom_sf"/>
</dbReference>
<dbReference type="PANTHER" id="PTHR23308">
    <property type="entry name" value="NUCLEAR INHIBITOR OF PROTEIN PHOSPHATASE-1"/>
    <property type="match status" value="1"/>
</dbReference>
<dbReference type="Gene3D" id="2.60.200.20">
    <property type="match status" value="1"/>
</dbReference>
<evidence type="ECO:0000313" key="4">
    <source>
        <dbReference type="Proteomes" id="UP000295497"/>
    </source>
</evidence>
<dbReference type="Pfam" id="PF24410">
    <property type="entry name" value="wHTH-HSP90_Na-assoc"/>
    <property type="match status" value="4"/>
</dbReference>
<dbReference type="Pfam" id="PF00498">
    <property type="entry name" value="FHA"/>
    <property type="match status" value="1"/>
</dbReference>
<dbReference type="Proteomes" id="UP000295497">
    <property type="component" value="Chromosome"/>
</dbReference>
<evidence type="ECO:0000259" key="2">
    <source>
        <dbReference type="PROSITE" id="PS50006"/>
    </source>
</evidence>
<dbReference type="PROSITE" id="PS50006">
    <property type="entry name" value="FHA_DOMAIN"/>
    <property type="match status" value="1"/>
</dbReference>
<dbReference type="SUPFAM" id="SSF49879">
    <property type="entry name" value="SMAD/FHA domain"/>
    <property type="match status" value="1"/>
</dbReference>
<sequence length="1008" mass="108039">MIRLSRLPPGDGGTQVRVYLRGAALQGDFLDELAARLWVAPFATVATAPSGSRTWPAGALTTDAGGACVAARNPAFWWVDGEGALLGNGLRTERALPGMVLDVAHDDATSVDDVQICAIAEREIEALLGAGIVSTAWLWELEGAFPKLAGAIVAALRGAGARVPHRVPGRSADGPRTYEVPVAALGVSRLDFGLFIWGPTLPPTTAPMRESHDDQEPQPPQRRVFSEHLTREAPEWLIASRLAAWASIGVDARGWEFRPEHLDVPLPPCPPLLPGDAIALSMNLDGRAPWVTTEISPEHVVNAAVQLGEPIGAAAARFQRFAGLGVRTSDASFSLLADVQLSAEEPRLVFFRGAPEWQQVLVTAERGCTYGEACAWLRRFEPLGIATVPPPEGAAALRFSRQEVAALTQHGDHARGRIRAASLIEAALSAKMPVDALHDLMQRLGAVGIEVPKLDLDQLRDWLDHPADFAMLRGFLDSEQRLSRVSLVRLSAATRAPISALRDLADACAALGIPCDPLPEDPSDSPLDASHLQLVSRHLNGHAPWKERPLDVAGPADLAVVAWRDTVLWESHITLEQMLSAHDAVGDAMLKTIVLLRRLGDAVPHVTWLALACLSEAGNGMAPWRTGRIPVTHVLRVAADAGVPVGEAANALLRAFGGSGLAGLYARWAALRDTRVSLSQVALLEELDLPDDIGHEDAIAFPQLLFAAVRTGLPLDYLLESLSWLTSLGVRLPPPTGIWEWGTEDVLVLSKNLDGRPPWVGPTIDAGHLLRAAHQLALPLGSTLDRAARLARVGYRLDVPASNADAGAIAKEDLVVASVRLDGEAPWLRGRVDAAHVEAAAAANRETPEVTWRRLQRLAAVLALELPPEPTAKAAPGEAPAGAKADGAISERHAVLYVVGQQGPLRRFSLDRPEVVIGRDRQCDVPLDDHAASRRHCRLARRDDGSFLLIDECSRNGIYVGGKRVFTQRLIEDANIRIGTTRLQLRFTSGPASGSGEEPASSEEPAIS</sequence>
<dbReference type="AlphaFoldDB" id="A0A4V0NG82"/>
<name>A0A4V0NG82_SORCE</name>
<accession>A0A4V0NG82</accession>
<feature type="compositionally biased region" description="Low complexity" evidence="1">
    <location>
        <begin position="989"/>
        <end position="1008"/>
    </location>
</feature>
<protein>
    <recommendedName>
        <fullName evidence="2">FHA domain-containing protein</fullName>
    </recommendedName>
</protein>
<dbReference type="InterPro" id="IPR050923">
    <property type="entry name" value="Cell_Proc_Reg/RNA_Proc"/>
</dbReference>
<dbReference type="InterPro" id="IPR000253">
    <property type="entry name" value="FHA_dom"/>
</dbReference>
<dbReference type="InterPro" id="IPR056507">
    <property type="entry name" value="wHTH-HSP90_Na-assoc"/>
</dbReference>
<proteinExistence type="predicted"/>
<reference evidence="3 4" key="1">
    <citation type="submission" date="2015-09" db="EMBL/GenBank/DDBJ databases">
        <title>Sorangium comparison.</title>
        <authorList>
            <person name="Zaburannyi N."/>
            <person name="Bunk B."/>
            <person name="Overmann J."/>
            <person name="Mueller R."/>
        </authorList>
    </citation>
    <scope>NUCLEOTIDE SEQUENCE [LARGE SCALE GENOMIC DNA]</scope>
    <source>
        <strain evidence="3 4">So ce836</strain>
    </source>
</reference>
<dbReference type="EMBL" id="CP012672">
    <property type="protein sequence ID" value="AUX32262.1"/>
    <property type="molecule type" value="Genomic_DNA"/>
</dbReference>
<dbReference type="CDD" id="cd00060">
    <property type="entry name" value="FHA"/>
    <property type="match status" value="1"/>
</dbReference>